<accession>A0AAV4QNS1</accession>
<dbReference type="AlphaFoldDB" id="A0AAV4QNS1"/>
<comment type="caution">
    <text evidence="1">The sequence shown here is derived from an EMBL/GenBank/DDBJ whole genome shotgun (WGS) entry which is preliminary data.</text>
</comment>
<keyword evidence="2" id="KW-1185">Reference proteome</keyword>
<evidence type="ECO:0008006" key="3">
    <source>
        <dbReference type="Google" id="ProtNLM"/>
    </source>
</evidence>
<protein>
    <recommendedName>
        <fullName evidence="3">LAGLIDADG homing endonuclease</fullName>
    </recommendedName>
</protein>
<name>A0AAV4QNS1_CAEEX</name>
<reference evidence="1 2" key="1">
    <citation type="submission" date="2021-06" db="EMBL/GenBank/DDBJ databases">
        <title>Caerostris extrusa draft genome.</title>
        <authorList>
            <person name="Kono N."/>
            <person name="Arakawa K."/>
        </authorList>
    </citation>
    <scope>NUCLEOTIDE SEQUENCE [LARGE SCALE GENOMIC DNA]</scope>
</reference>
<sequence length="67" mass="7858">MTSDILQMGFIIGTVHNTRKGFLIQKKAIFTKKFQETTGDYEVYQPSDFEDLCRKLFKKKSPPERAR</sequence>
<dbReference type="Proteomes" id="UP001054945">
    <property type="component" value="Unassembled WGS sequence"/>
</dbReference>
<evidence type="ECO:0000313" key="2">
    <source>
        <dbReference type="Proteomes" id="UP001054945"/>
    </source>
</evidence>
<dbReference type="EMBL" id="BPLR01006456">
    <property type="protein sequence ID" value="GIY10026.1"/>
    <property type="molecule type" value="Genomic_DNA"/>
</dbReference>
<proteinExistence type="predicted"/>
<evidence type="ECO:0000313" key="1">
    <source>
        <dbReference type="EMBL" id="GIY10026.1"/>
    </source>
</evidence>
<gene>
    <name evidence="1" type="ORF">CEXT_699241</name>
</gene>
<organism evidence="1 2">
    <name type="scientific">Caerostris extrusa</name>
    <name type="common">Bark spider</name>
    <name type="synonym">Caerostris bankana</name>
    <dbReference type="NCBI Taxonomy" id="172846"/>
    <lineage>
        <taxon>Eukaryota</taxon>
        <taxon>Metazoa</taxon>
        <taxon>Ecdysozoa</taxon>
        <taxon>Arthropoda</taxon>
        <taxon>Chelicerata</taxon>
        <taxon>Arachnida</taxon>
        <taxon>Araneae</taxon>
        <taxon>Araneomorphae</taxon>
        <taxon>Entelegynae</taxon>
        <taxon>Araneoidea</taxon>
        <taxon>Araneidae</taxon>
        <taxon>Caerostris</taxon>
    </lineage>
</organism>